<sequence>MKRVSGQVTGRVQGVMFRDSCRQEAERLGVSGWVRNEPDGSVGFEAEGPPAAVEALVTWCRTGPPGARVSDVTTHEVPPEGSDDFRVTW</sequence>
<dbReference type="InterPro" id="IPR020456">
    <property type="entry name" value="Acylphosphatase"/>
</dbReference>
<feature type="region of interest" description="Disordered" evidence="8">
    <location>
        <begin position="28"/>
        <end position="48"/>
    </location>
</feature>
<evidence type="ECO:0000313" key="11">
    <source>
        <dbReference type="Proteomes" id="UP001597351"/>
    </source>
</evidence>
<protein>
    <recommendedName>
        <fullName evidence="3 5">Acylphosphatase</fullName>
        <ecNumber evidence="2 5">3.6.1.7</ecNumber>
    </recommendedName>
</protein>
<comment type="catalytic activity">
    <reaction evidence="4 5 6">
        <text>an acyl phosphate + H2O = a carboxylate + phosphate + H(+)</text>
        <dbReference type="Rhea" id="RHEA:14965"/>
        <dbReference type="ChEBI" id="CHEBI:15377"/>
        <dbReference type="ChEBI" id="CHEBI:15378"/>
        <dbReference type="ChEBI" id="CHEBI:29067"/>
        <dbReference type="ChEBI" id="CHEBI:43474"/>
        <dbReference type="ChEBI" id="CHEBI:59918"/>
        <dbReference type="EC" id="3.6.1.7"/>
    </reaction>
</comment>
<dbReference type="InterPro" id="IPR036046">
    <property type="entry name" value="Acylphosphatase-like_dom_sf"/>
</dbReference>
<evidence type="ECO:0000256" key="8">
    <source>
        <dbReference type="SAM" id="MobiDB-lite"/>
    </source>
</evidence>
<organism evidence="10 11">
    <name type="scientific">Nocardioides aestuarii</name>
    <dbReference type="NCBI Taxonomy" id="252231"/>
    <lineage>
        <taxon>Bacteria</taxon>
        <taxon>Bacillati</taxon>
        <taxon>Actinomycetota</taxon>
        <taxon>Actinomycetes</taxon>
        <taxon>Propionibacteriales</taxon>
        <taxon>Nocardioidaceae</taxon>
        <taxon>Nocardioides</taxon>
    </lineage>
</organism>
<gene>
    <name evidence="10" type="ORF">ACFSDE_09115</name>
</gene>
<accession>A0ABW4TJV7</accession>
<dbReference type="PROSITE" id="PS51160">
    <property type="entry name" value="ACYLPHOSPHATASE_3"/>
    <property type="match status" value="1"/>
</dbReference>
<dbReference type="Gene3D" id="3.30.70.100">
    <property type="match status" value="1"/>
</dbReference>
<dbReference type="RefSeq" id="WP_343917591.1">
    <property type="nucleotide sequence ID" value="NZ_BAAAJT010000002.1"/>
</dbReference>
<dbReference type="EC" id="3.6.1.7" evidence="2 5"/>
<evidence type="ECO:0000256" key="6">
    <source>
        <dbReference type="RuleBase" id="RU000553"/>
    </source>
</evidence>
<dbReference type="PANTHER" id="PTHR47268:SF4">
    <property type="entry name" value="ACYLPHOSPHATASE"/>
    <property type="match status" value="1"/>
</dbReference>
<dbReference type="InterPro" id="IPR017968">
    <property type="entry name" value="Acylphosphatase_CS"/>
</dbReference>
<feature type="domain" description="Acylphosphatase-like" evidence="9">
    <location>
        <begin position="3"/>
        <end position="89"/>
    </location>
</feature>
<proteinExistence type="inferred from homology"/>
<keyword evidence="11" id="KW-1185">Reference proteome</keyword>
<dbReference type="PRINTS" id="PR00112">
    <property type="entry name" value="ACYLPHPHTASE"/>
</dbReference>
<dbReference type="Pfam" id="PF00708">
    <property type="entry name" value="Acylphosphatase"/>
    <property type="match status" value="1"/>
</dbReference>
<evidence type="ECO:0000256" key="7">
    <source>
        <dbReference type="RuleBase" id="RU004168"/>
    </source>
</evidence>
<dbReference type="Proteomes" id="UP001597351">
    <property type="component" value="Unassembled WGS sequence"/>
</dbReference>
<comment type="caution">
    <text evidence="10">The sequence shown here is derived from an EMBL/GenBank/DDBJ whole genome shotgun (WGS) entry which is preliminary data.</text>
</comment>
<name>A0ABW4TJV7_9ACTN</name>
<dbReference type="EMBL" id="JBHUGD010000003">
    <property type="protein sequence ID" value="MFD1946952.1"/>
    <property type="molecule type" value="Genomic_DNA"/>
</dbReference>
<evidence type="ECO:0000256" key="1">
    <source>
        <dbReference type="ARBA" id="ARBA00005614"/>
    </source>
</evidence>
<dbReference type="PROSITE" id="PS00150">
    <property type="entry name" value="ACYLPHOSPHATASE_1"/>
    <property type="match status" value="1"/>
</dbReference>
<keyword evidence="5 6" id="KW-0378">Hydrolase</keyword>
<dbReference type="PROSITE" id="PS00151">
    <property type="entry name" value="ACYLPHOSPHATASE_2"/>
    <property type="match status" value="1"/>
</dbReference>
<dbReference type="PANTHER" id="PTHR47268">
    <property type="entry name" value="ACYLPHOSPHATASE"/>
    <property type="match status" value="1"/>
</dbReference>
<evidence type="ECO:0000256" key="2">
    <source>
        <dbReference type="ARBA" id="ARBA00012150"/>
    </source>
</evidence>
<evidence type="ECO:0000313" key="10">
    <source>
        <dbReference type="EMBL" id="MFD1946952.1"/>
    </source>
</evidence>
<evidence type="ECO:0000256" key="3">
    <source>
        <dbReference type="ARBA" id="ARBA00015991"/>
    </source>
</evidence>
<evidence type="ECO:0000256" key="4">
    <source>
        <dbReference type="ARBA" id="ARBA00047645"/>
    </source>
</evidence>
<feature type="region of interest" description="Disordered" evidence="8">
    <location>
        <begin position="64"/>
        <end position="89"/>
    </location>
</feature>
<evidence type="ECO:0000256" key="5">
    <source>
        <dbReference type="PROSITE-ProRule" id="PRU00520"/>
    </source>
</evidence>
<dbReference type="InterPro" id="IPR001792">
    <property type="entry name" value="Acylphosphatase-like_dom"/>
</dbReference>
<dbReference type="SUPFAM" id="SSF54975">
    <property type="entry name" value="Acylphosphatase/BLUF domain-like"/>
    <property type="match status" value="1"/>
</dbReference>
<feature type="active site" evidence="5">
    <location>
        <position position="18"/>
    </location>
</feature>
<feature type="compositionally biased region" description="Basic and acidic residues" evidence="8">
    <location>
        <begin position="73"/>
        <end position="89"/>
    </location>
</feature>
<comment type="similarity">
    <text evidence="1 7">Belongs to the acylphosphatase family.</text>
</comment>
<reference evidence="11" key="1">
    <citation type="journal article" date="2019" name="Int. J. Syst. Evol. Microbiol.">
        <title>The Global Catalogue of Microorganisms (GCM) 10K type strain sequencing project: providing services to taxonomists for standard genome sequencing and annotation.</title>
        <authorList>
            <consortium name="The Broad Institute Genomics Platform"/>
            <consortium name="The Broad Institute Genome Sequencing Center for Infectious Disease"/>
            <person name="Wu L."/>
            <person name="Ma J."/>
        </authorList>
    </citation>
    <scope>NUCLEOTIDE SEQUENCE [LARGE SCALE GENOMIC DNA]</scope>
    <source>
        <strain evidence="11">CGMCC 1.12477</strain>
    </source>
</reference>
<evidence type="ECO:0000259" key="9">
    <source>
        <dbReference type="PROSITE" id="PS51160"/>
    </source>
</evidence>
<feature type="active site" evidence="5">
    <location>
        <position position="36"/>
    </location>
</feature>